<proteinExistence type="inferred from homology"/>
<dbReference type="PANTHER" id="PTHR37426">
    <property type="entry name" value="RIBOSOMAL RNA LARGE SUBUNIT METHYLTRANSFERASE J"/>
    <property type="match status" value="1"/>
</dbReference>
<organism evidence="2 3">
    <name type="scientific">Prosthecodimorpha hirschii</name>
    <dbReference type="NCBI Taxonomy" id="665126"/>
    <lineage>
        <taxon>Bacteria</taxon>
        <taxon>Pseudomonadati</taxon>
        <taxon>Pseudomonadota</taxon>
        <taxon>Alphaproteobacteria</taxon>
        <taxon>Hyphomicrobiales</taxon>
        <taxon>Ancalomicrobiaceae</taxon>
        <taxon>Prosthecodimorpha</taxon>
    </lineage>
</organism>
<dbReference type="AlphaFoldDB" id="A0A0P6WI45"/>
<dbReference type="Pfam" id="PF04378">
    <property type="entry name" value="RsmJ"/>
    <property type="match status" value="1"/>
</dbReference>
<dbReference type="SUPFAM" id="SSF53335">
    <property type="entry name" value="S-adenosyl-L-methionine-dependent methyltransferases"/>
    <property type="match status" value="1"/>
</dbReference>
<accession>A0A0P6WI45</accession>
<dbReference type="InterPro" id="IPR029063">
    <property type="entry name" value="SAM-dependent_MTases_sf"/>
</dbReference>
<evidence type="ECO:0000313" key="3">
    <source>
        <dbReference type="Proteomes" id="UP000048984"/>
    </source>
</evidence>
<reference evidence="2 3" key="2">
    <citation type="submission" date="2015-10" db="EMBL/GenBank/DDBJ databases">
        <title>Draft Genome Sequence of Prosthecomicrobium hirschii ATCC 27832.</title>
        <authorList>
            <person name="Daniel J."/>
            <person name="Givan S.A."/>
            <person name="Brun Y.V."/>
            <person name="Brown P.J."/>
        </authorList>
    </citation>
    <scope>NUCLEOTIDE SEQUENCE [LARGE SCALE GENOMIC DNA]</scope>
    <source>
        <strain evidence="2 3">16</strain>
    </source>
</reference>
<comment type="function">
    <text evidence="1">Specifically methylates the adenine in position 2030 of 23S rRNA.</text>
</comment>
<dbReference type="EC" id="2.1.1.266" evidence="1"/>
<feature type="binding site" evidence="1">
    <location>
        <position position="177"/>
    </location>
    <ligand>
        <name>S-adenosyl-L-methionine</name>
        <dbReference type="ChEBI" id="CHEBI:59789"/>
    </ligand>
</feature>
<dbReference type="GO" id="GO:0036307">
    <property type="term" value="F:23S rRNA (adenine(2030)-N(6))-methyltransferase activity"/>
    <property type="evidence" value="ECO:0007669"/>
    <property type="project" value="UniProtKB-UniRule"/>
</dbReference>
<dbReference type="EMBL" id="LJYW01000001">
    <property type="protein sequence ID" value="KPL54461.1"/>
    <property type="molecule type" value="Genomic_DNA"/>
</dbReference>
<dbReference type="GO" id="GO:0070475">
    <property type="term" value="P:rRNA base methylation"/>
    <property type="evidence" value="ECO:0007669"/>
    <property type="project" value="UniProtKB-UniRule"/>
</dbReference>
<feature type="binding site" evidence="1">
    <location>
        <position position="113"/>
    </location>
    <ligand>
        <name>S-adenosyl-L-methionine</name>
        <dbReference type="ChEBI" id="CHEBI:59789"/>
    </ligand>
</feature>
<keyword evidence="3" id="KW-1185">Reference proteome</keyword>
<dbReference type="RefSeq" id="WP_054360628.1">
    <property type="nucleotide sequence ID" value="NZ_LJYW01000001.1"/>
</dbReference>
<comment type="caution">
    <text evidence="2">The sequence shown here is derived from an EMBL/GenBank/DDBJ whole genome shotgun (WGS) entry which is preliminary data.</text>
</comment>
<dbReference type="GO" id="GO:0005829">
    <property type="term" value="C:cytosol"/>
    <property type="evidence" value="ECO:0007669"/>
    <property type="project" value="TreeGrafter"/>
</dbReference>
<feature type="binding site" evidence="1">
    <location>
        <position position="18"/>
    </location>
    <ligand>
        <name>S-adenosyl-L-methionine</name>
        <dbReference type="ChEBI" id="CHEBI:59789"/>
    </ligand>
</feature>
<keyword evidence="1" id="KW-0694">RNA-binding</keyword>
<comment type="catalytic activity">
    <reaction evidence="1">
        <text>adenosine(2030) in 23S rRNA + S-adenosyl-L-methionine = N(6)-methyladenosine(2030) in 23S rRNA + S-adenosyl-L-homocysteine + H(+)</text>
        <dbReference type="Rhea" id="RHEA:43736"/>
        <dbReference type="Rhea" id="RHEA-COMP:10668"/>
        <dbReference type="Rhea" id="RHEA-COMP:10669"/>
        <dbReference type="ChEBI" id="CHEBI:15378"/>
        <dbReference type="ChEBI" id="CHEBI:57856"/>
        <dbReference type="ChEBI" id="CHEBI:59789"/>
        <dbReference type="ChEBI" id="CHEBI:74411"/>
        <dbReference type="ChEBI" id="CHEBI:74449"/>
        <dbReference type="EC" id="2.1.1.266"/>
    </reaction>
</comment>
<feature type="binding site" evidence="1">
    <location>
        <begin position="156"/>
        <end position="157"/>
    </location>
    <ligand>
        <name>S-adenosyl-L-methionine</name>
        <dbReference type="ChEBI" id="CHEBI:59789"/>
    </ligand>
</feature>
<dbReference type="Proteomes" id="UP000048984">
    <property type="component" value="Unassembled WGS sequence"/>
</dbReference>
<keyword evidence="1" id="KW-0698">rRNA processing</keyword>
<feature type="active site" description="Proton acceptor" evidence="1">
    <location>
        <position position="177"/>
    </location>
</feature>
<name>A0A0P6WI45_9HYPH</name>
<sequence>MNYRHVYHAGNFADVLKHAVLARIIVHLQKKETAFRLLDTHAGTGLYDLSSAEAQKTGEWRNGIGRILRAPLDPDNAALLVPWLAAVAAANGIDQVVPGAPFEPARLTVYPGSPMIARHMLRKVDRLTVTELHPADFTRLSTLFAGDVQVKTIELDGWLALKSFLPPKERRGAILVDPPFEQPDEFRRLADGLVDGLRRFAGGVFALWYPIKDEAETDAFHRALIETGIRKILRVELRTAQVEPGRPLTGSGLILVNPPWTLEAELGRLVPALAEWLATGRGAGGRVDWLVAE</sequence>
<keyword evidence="1" id="KW-0808">Transferase</keyword>
<keyword evidence="1" id="KW-0489">Methyltransferase</keyword>
<dbReference type="STRING" id="665126.ABB55_21425"/>
<protein>
    <recommendedName>
        <fullName evidence="1">Ribosomal RNA large subunit methyltransferase J</fullName>
        <ecNumber evidence="1">2.1.1.266</ecNumber>
    </recommendedName>
    <alternativeName>
        <fullName evidence="1">23S rRNA (adenine(2030)-N6)-methyltransferase</fullName>
    </alternativeName>
    <alternativeName>
        <fullName evidence="1">23S rRNA m6A2030 methyltransferase</fullName>
    </alternativeName>
</protein>
<dbReference type="GO" id="GO:0003723">
    <property type="term" value="F:RNA binding"/>
    <property type="evidence" value="ECO:0007669"/>
    <property type="project" value="UniProtKB-UniRule"/>
</dbReference>
<keyword evidence="1" id="KW-0949">S-adenosyl-L-methionine</keyword>
<feature type="binding site" evidence="1">
    <location>
        <position position="131"/>
    </location>
    <ligand>
        <name>S-adenosyl-L-methionine</name>
        <dbReference type="ChEBI" id="CHEBI:59789"/>
    </ligand>
</feature>
<gene>
    <name evidence="1" type="primary">rlmJ</name>
    <name evidence="2" type="ORF">ABB55_21425</name>
</gene>
<evidence type="ECO:0000256" key="1">
    <source>
        <dbReference type="HAMAP-Rule" id="MF_00934"/>
    </source>
</evidence>
<dbReference type="Gene3D" id="3.40.50.150">
    <property type="entry name" value="Vaccinia Virus protein VP39"/>
    <property type="match status" value="1"/>
</dbReference>
<comment type="similarity">
    <text evidence="1">Belongs to the RlmJ family.</text>
</comment>
<comment type="subunit">
    <text evidence="1">Monomer.</text>
</comment>
<evidence type="ECO:0000313" key="2">
    <source>
        <dbReference type="EMBL" id="KPL54461.1"/>
    </source>
</evidence>
<dbReference type="PANTHER" id="PTHR37426:SF1">
    <property type="entry name" value="RIBOSOMAL RNA LARGE SUBUNIT METHYLTRANSFERASE J"/>
    <property type="match status" value="1"/>
</dbReference>
<reference evidence="2 3" key="1">
    <citation type="submission" date="2015-09" db="EMBL/GenBank/DDBJ databases">
        <authorList>
            <person name="Jackson K.R."/>
            <person name="Lunt B.L."/>
            <person name="Fisher J.N.B."/>
            <person name="Gardner A.V."/>
            <person name="Bailey M.E."/>
            <person name="Deus L.M."/>
            <person name="Earl A.S."/>
            <person name="Gibby P.D."/>
            <person name="Hartmann K.A."/>
            <person name="Liu J.E."/>
            <person name="Manci A.M."/>
            <person name="Nielsen D.A."/>
            <person name="Solomon M.B."/>
            <person name="Breakwell D.P."/>
            <person name="Burnett S.H."/>
            <person name="Grose J.H."/>
        </authorList>
    </citation>
    <scope>NUCLEOTIDE SEQUENCE [LARGE SCALE GENOMIC DNA]</scope>
    <source>
        <strain evidence="2 3">16</strain>
    </source>
</reference>
<dbReference type="InterPro" id="IPR007473">
    <property type="entry name" value="RlmJ"/>
</dbReference>
<feature type="site" description="Interaction with substrate rRNA" evidence="1">
    <location>
        <position position="3"/>
    </location>
</feature>
<dbReference type="HAMAP" id="MF_00934">
    <property type="entry name" value="23SrRNA_methyltr_J"/>
    <property type="match status" value="1"/>
</dbReference>
<feature type="binding site" evidence="1">
    <location>
        <position position="41"/>
    </location>
    <ligand>
        <name>S-adenosyl-L-methionine</name>
        <dbReference type="ChEBI" id="CHEBI:59789"/>
    </ligand>
</feature>